<dbReference type="PRINTS" id="PR00145">
    <property type="entry name" value="ARGSUCLYASE"/>
</dbReference>
<dbReference type="GO" id="GO:0042450">
    <property type="term" value="P:L-arginine biosynthetic process via ornithine"/>
    <property type="evidence" value="ECO:0007669"/>
    <property type="project" value="UniProtKB-UniRule"/>
</dbReference>
<dbReference type="EMBL" id="PYSV01000004">
    <property type="protein sequence ID" value="PTA68805.1"/>
    <property type="molecule type" value="Genomic_DNA"/>
</dbReference>
<dbReference type="GO" id="GO:0004056">
    <property type="term" value="F:argininosuccinate lyase activity"/>
    <property type="evidence" value="ECO:0007669"/>
    <property type="project" value="UniProtKB-UniRule"/>
</dbReference>
<dbReference type="UniPathway" id="UPA00068">
    <property type="reaction ID" value="UER00114"/>
</dbReference>
<dbReference type="InterPro" id="IPR009049">
    <property type="entry name" value="Argininosuccinate_lyase"/>
</dbReference>
<accession>A0A2T3WA80</accession>
<comment type="similarity">
    <text evidence="5">Belongs to the lyase 1 family. Argininosuccinate lyase subfamily.</text>
</comment>
<dbReference type="FunFam" id="1.10.275.10:FF:000002">
    <property type="entry name" value="Argininosuccinate lyase"/>
    <property type="match status" value="1"/>
</dbReference>
<dbReference type="PANTHER" id="PTHR43814">
    <property type="entry name" value="ARGININOSUCCINATE LYASE"/>
    <property type="match status" value="1"/>
</dbReference>
<dbReference type="NCBIfam" id="TIGR00838">
    <property type="entry name" value="argH"/>
    <property type="match status" value="1"/>
</dbReference>
<dbReference type="HAMAP" id="MF_00006">
    <property type="entry name" value="Arg_succ_lyase"/>
    <property type="match status" value="1"/>
</dbReference>
<sequence length="487" mass="53349">MLFVLRARYRANTQRFKGKSVTQHDKKLWGGRFAEATDGLVELFNASVGFDQRLAEQDIQGSLAHVAMLGQVGILSAGEVEQITDGLHAVLTDIRAGTFEWRLDREDVHMNVEAALRDRIGPVAGKLHTARSRNDQVAVDFRLFTKQAALDLAEKIRALRAVMLSEAEKHLPGEVILPGYTHLQVAQPILLSHWFMAYVAMLERDEGRFRDAAARMDESPLGSSALAGTPWPIDRHATAAALGFARPTANSLDGVGSRDFALEFLSAGAILGAHLSRLSEELILYSTFEFGFLTLPDSHTTGSSIMPQKKNPDVSELARGKAGRLFGNLMGLLTVVKGTPLAYNKDLQEDKEGVFDSYDTLSIVLRLYADMLPKTVWHADVTRAAAARGYSTATDVADFLARQDVPFREAHEVVGGLVGLASRSGRQLWELTEEELRAAHPLLGAEVAQALTVEQSVKGRASYGGTAPERVREAIENARRALEGERR</sequence>
<comment type="subcellular location">
    <subcellularLocation>
        <location evidence="5">Cytoplasm</location>
    </subcellularLocation>
</comment>
<keyword evidence="3 5" id="KW-0055">Arginine biosynthesis</keyword>
<dbReference type="SUPFAM" id="SSF48557">
    <property type="entry name" value="L-aspartase-like"/>
    <property type="match status" value="1"/>
</dbReference>
<dbReference type="AlphaFoldDB" id="A0A2T3WA80"/>
<dbReference type="InterPro" id="IPR020557">
    <property type="entry name" value="Fumarate_lyase_CS"/>
</dbReference>
<evidence type="ECO:0000259" key="7">
    <source>
        <dbReference type="Pfam" id="PF14698"/>
    </source>
</evidence>
<dbReference type="InterPro" id="IPR022761">
    <property type="entry name" value="Fumarate_lyase_N"/>
</dbReference>
<evidence type="ECO:0000256" key="4">
    <source>
        <dbReference type="ARBA" id="ARBA00022605"/>
    </source>
</evidence>
<evidence type="ECO:0000259" key="6">
    <source>
        <dbReference type="Pfam" id="PF00206"/>
    </source>
</evidence>
<dbReference type="Gene3D" id="1.20.200.10">
    <property type="entry name" value="Fumarase/aspartase (Central domain)"/>
    <property type="match status" value="1"/>
</dbReference>
<evidence type="ECO:0000313" key="8">
    <source>
        <dbReference type="EMBL" id="PTA68805.1"/>
    </source>
</evidence>
<dbReference type="Proteomes" id="UP000240317">
    <property type="component" value="Unassembled WGS sequence"/>
</dbReference>
<comment type="caution">
    <text evidence="8">The sequence shown here is derived from an EMBL/GenBank/DDBJ whole genome shotgun (WGS) entry which is preliminary data.</text>
</comment>
<dbReference type="Gene3D" id="1.10.40.30">
    <property type="entry name" value="Fumarase/aspartase (C-terminal domain)"/>
    <property type="match status" value="1"/>
</dbReference>
<dbReference type="PRINTS" id="PR00149">
    <property type="entry name" value="FUMRATELYASE"/>
</dbReference>
<evidence type="ECO:0000256" key="2">
    <source>
        <dbReference type="ARBA" id="ARBA00012338"/>
    </source>
</evidence>
<organism evidence="8 9">
    <name type="scientific">Deinococcus arcticus</name>
    <dbReference type="NCBI Taxonomy" id="2136176"/>
    <lineage>
        <taxon>Bacteria</taxon>
        <taxon>Thermotogati</taxon>
        <taxon>Deinococcota</taxon>
        <taxon>Deinococci</taxon>
        <taxon>Deinococcales</taxon>
        <taxon>Deinococcaceae</taxon>
        <taxon>Deinococcus</taxon>
    </lineage>
</organism>
<dbReference type="InterPro" id="IPR000362">
    <property type="entry name" value="Fumarate_lyase_fam"/>
</dbReference>
<gene>
    <name evidence="5 8" type="primary">argH</name>
    <name evidence="8" type="ORF">C8263_06095</name>
</gene>
<dbReference type="PANTHER" id="PTHR43814:SF1">
    <property type="entry name" value="ARGININOSUCCINATE LYASE"/>
    <property type="match status" value="1"/>
</dbReference>
<dbReference type="OrthoDB" id="9769623at2"/>
<evidence type="ECO:0000256" key="1">
    <source>
        <dbReference type="ARBA" id="ARBA00004941"/>
    </source>
</evidence>
<dbReference type="FunFam" id="1.10.40.30:FF:000001">
    <property type="entry name" value="Argininosuccinate lyase"/>
    <property type="match status" value="1"/>
</dbReference>
<evidence type="ECO:0000256" key="5">
    <source>
        <dbReference type="HAMAP-Rule" id="MF_00006"/>
    </source>
</evidence>
<dbReference type="Gene3D" id="1.10.275.10">
    <property type="entry name" value="Fumarase/aspartase (N-terminal domain)"/>
    <property type="match status" value="1"/>
</dbReference>
<evidence type="ECO:0000256" key="3">
    <source>
        <dbReference type="ARBA" id="ARBA00022571"/>
    </source>
</evidence>
<reference evidence="8 9" key="1">
    <citation type="submission" date="2018-03" db="EMBL/GenBank/DDBJ databases">
        <title>Draft genome of Deinococcus sp. OD32.</title>
        <authorList>
            <person name="Wang X.-P."/>
            <person name="Du Z.-J."/>
        </authorList>
    </citation>
    <scope>NUCLEOTIDE SEQUENCE [LARGE SCALE GENOMIC DNA]</scope>
    <source>
        <strain evidence="8 9">OD32</strain>
    </source>
</reference>
<dbReference type="CDD" id="cd01359">
    <property type="entry name" value="Argininosuccinate_lyase"/>
    <property type="match status" value="1"/>
</dbReference>
<keyword evidence="9" id="KW-1185">Reference proteome</keyword>
<feature type="domain" description="Fumarate lyase N-terminal" evidence="6">
    <location>
        <begin position="31"/>
        <end position="327"/>
    </location>
</feature>
<feature type="domain" description="Argininosuccinate lyase C-terminal" evidence="7">
    <location>
        <begin position="390"/>
        <end position="458"/>
    </location>
</feature>
<dbReference type="Pfam" id="PF00206">
    <property type="entry name" value="Lyase_1"/>
    <property type="match status" value="1"/>
</dbReference>
<dbReference type="EC" id="4.3.2.1" evidence="2 5"/>
<comment type="pathway">
    <text evidence="1 5">Amino-acid biosynthesis; L-arginine biosynthesis; L-arginine from L-ornithine and carbamoyl phosphate: step 3/3.</text>
</comment>
<dbReference type="InterPro" id="IPR008948">
    <property type="entry name" value="L-Aspartase-like"/>
</dbReference>
<dbReference type="PROSITE" id="PS00163">
    <property type="entry name" value="FUMARATE_LYASES"/>
    <property type="match status" value="1"/>
</dbReference>
<name>A0A2T3WA80_9DEIO</name>
<dbReference type="InterPro" id="IPR029419">
    <property type="entry name" value="Arg_succ_lyase_C"/>
</dbReference>
<proteinExistence type="inferred from homology"/>
<dbReference type="InterPro" id="IPR024083">
    <property type="entry name" value="Fumarase/histidase_N"/>
</dbReference>
<keyword evidence="4 5" id="KW-0028">Amino-acid biosynthesis</keyword>
<dbReference type="Pfam" id="PF14698">
    <property type="entry name" value="ASL_C2"/>
    <property type="match status" value="1"/>
</dbReference>
<dbReference type="GO" id="GO:0005829">
    <property type="term" value="C:cytosol"/>
    <property type="evidence" value="ECO:0007669"/>
    <property type="project" value="TreeGrafter"/>
</dbReference>
<comment type="catalytic activity">
    <reaction evidence="5">
        <text>2-(N(omega)-L-arginino)succinate = fumarate + L-arginine</text>
        <dbReference type="Rhea" id="RHEA:24020"/>
        <dbReference type="ChEBI" id="CHEBI:29806"/>
        <dbReference type="ChEBI" id="CHEBI:32682"/>
        <dbReference type="ChEBI" id="CHEBI:57472"/>
        <dbReference type="EC" id="4.3.2.1"/>
    </reaction>
</comment>
<evidence type="ECO:0000313" key="9">
    <source>
        <dbReference type="Proteomes" id="UP000240317"/>
    </source>
</evidence>
<dbReference type="FunFam" id="1.20.200.10:FF:000015">
    <property type="entry name" value="argininosuccinate lyase isoform X2"/>
    <property type="match status" value="1"/>
</dbReference>
<protein>
    <recommendedName>
        <fullName evidence="2 5">Argininosuccinate lyase</fullName>
        <shortName evidence="5">ASAL</shortName>
        <ecNumber evidence="2 5">4.3.2.1</ecNumber>
    </recommendedName>
    <alternativeName>
        <fullName evidence="5">Arginosuccinase</fullName>
    </alternativeName>
</protein>
<keyword evidence="5" id="KW-0963">Cytoplasm</keyword>
<keyword evidence="5 8" id="KW-0456">Lyase</keyword>